<sequence length="255" mass="27300">MPPTPPRGSPSSNLDMTPKSLGPEGEVGRGRGPPAAGALGLAFASGPGRLGPPPRAPEAQLPPDSSRGAVPPALPHPPHPPPPAASKPPKRQLAAPEACRCRWQRELSVLPAQSPPQPPRVPPPVSPAGPIVHGIQKMMEIMTQEVQTNDLKEVINNLIPDCIGKDIEKACQSVYSPHSSLLKVKMLEKPNIELGKSWSFMVKVAVLEKLLGMRQMMPDAKASLGWQLPSHPGPPEAQVTRASRGLHCQQQWQQQ</sequence>
<dbReference type="GO" id="GO:0006412">
    <property type="term" value="P:translation"/>
    <property type="evidence" value="ECO:0007669"/>
    <property type="project" value="InterPro"/>
</dbReference>
<keyword evidence="1" id="KW-0689">Ribosomal protein</keyword>
<evidence type="ECO:0000256" key="2">
    <source>
        <dbReference type="ARBA" id="ARBA00023274"/>
    </source>
</evidence>
<proteinExistence type="predicted"/>
<accession>A0AA40I8H3</accession>
<keyword evidence="5" id="KW-1185">Reference proteome</keyword>
<feature type="compositionally biased region" description="Pro residues" evidence="3">
    <location>
        <begin position="72"/>
        <end position="86"/>
    </location>
</feature>
<evidence type="ECO:0000256" key="1">
    <source>
        <dbReference type="ARBA" id="ARBA00022980"/>
    </source>
</evidence>
<comment type="caution">
    <text evidence="4">The sequence shown here is derived from an EMBL/GenBank/DDBJ whole genome shotgun (WGS) entry which is preliminary data.</text>
</comment>
<feature type="region of interest" description="Disordered" evidence="3">
    <location>
        <begin position="1"/>
        <end position="96"/>
    </location>
</feature>
<dbReference type="EMBL" id="JAULJE010000003">
    <property type="protein sequence ID" value="KAK1345024.1"/>
    <property type="molecule type" value="Genomic_DNA"/>
</dbReference>
<keyword evidence="2" id="KW-0687">Ribonucleoprotein</keyword>
<dbReference type="Proteomes" id="UP001177744">
    <property type="component" value="Unassembled WGS sequence"/>
</dbReference>
<dbReference type="InterPro" id="IPR001593">
    <property type="entry name" value="Ribosomal_eS1"/>
</dbReference>
<feature type="non-terminal residue" evidence="4">
    <location>
        <position position="255"/>
    </location>
</feature>
<dbReference type="GO" id="GO:0003735">
    <property type="term" value="F:structural constituent of ribosome"/>
    <property type="evidence" value="ECO:0007669"/>
    <property type="project" value="InterPro"/>
</dbReference>
<reference evidence="4" key="1">
    <citation type="submission" date="2023-06" db="EMBL/GenBank/DDBJ databases">
        <title>Reference genome for the Northern bat (Eptesicus nilssonii), a most northern bat species.</title>
        <authorList>
            <person name="Laine V.N."/>
            <person name="Pulliainen A.T."/>
            <person name="Lilley T.M."/>
        </authorList>
    </citation>
    <scope>NUCLEOTIDE SEQUENCE</scope>
    <source>
        <strain evidence="4">BLF_Eptnil</strain>
        <tissue evidence="4">Kidney</tissue>
    </source>
</reference>
<gene>
    <name evidence="4" type="ORF">QTO34_013728</name>
</gene>
<organism evidence="4 5">
    <name type="scientific">Cnephaeus nilssonii</name>
    <name type="common">Northern bat</name>
    <name type="synonym">Eptesicus nilssonii</name>
    <dbReference type="NCBI Taxonomy" id="3371016"/>
    <lineage>
        <taxon>Eukaryota</taxon>
        <taxon>Metazoa</taxon>
        <taxon>Chordata</taxon>
        <taxon>Craniata</taxon>
        <taxon>Vertebrata</taxon>
        <taxon>Euteleostomi</taxon>
        <taxon>Mammalia</taxon>
        <taxon>Eutheria</taxon>
        <taxon>Laurasiatheria</taxon>
        <taxon>Chiroptera</taxon>
        <taxon>Yangochiroptera</taxon>
        <taxon>Vespertilionidae</taxon>
        <taxon>Cnephaeus</taxon>
    </lineage>
</organism>
<dbReference type="AlphaFoldDB" id="A0AA40I8H3"/>
<evidence type="ECO:0000313" key="4">
    <source>
        <dbReference type="EMBL" id="KAK1345024.1"/>
    </source>
</evidence>
<evidence type="ECO:0000256" key="3">
    <source>
        <dbReference type="SAM" id="MobiDB-lite"/>
    </source>
</evidence>
<name>A0AA40I8H3_CNENI</name>
<feature type="region of interest" description="Disordered" evidence="3">
    <location>
        <begin position="224"/>
        <end position="245"/>
    </location>
</feature>
<feature type="compositionally biased region" description="Low complexity" evidence="3">
    <location>
        <begin position="32"/>
        <end position="47"/>
    </location>
</feature>
<evidence type="ECO:0000313" key="5">
    <source>
        <dbReference type="Proteomes" id="UP001177744"/>
    </source>
</evidence>
<dbReference type="GO" id="GO:0005840">
    <property type="term" value="C:ribosome"/>
    <property type="evidence" value="ECO:0007669"/>
    <property type="project" value="UniProtKB-KW"/>
</dbReference>
<protein>
    <submittedName>
        <fullName evidence="4">Uncharacterized protein</fullName>
    </submittedName>
</protein>
<dbReference type="GO" id="GO:1990904">
    <property type="term" value="C:ribonucleoprotein complex"/>
    <property type="evidence" value="ECO:0007669"/>
    <property type="project" value="UniProtKB-KW"/>
</dbReference>
<dbReference type="Pfam" id="PF01015">
    <property type="entry name" value="Ribosomal_S3Ae"/>
    <property type="match status" value="1"/>
</dbReference>